<evidence type="ECO:0000313" key="1">
    <source>
        <dbReference type="EMBL" id="ANJ00446.1"/>
    </source>
</evidence>
<dbReference type="InterPro" id="IPR015946">
    <property type="entry name" value="KH_dom-like_a/b"/>
</dbReference>
<evidence type="ECO:0000313" key="2">
    <source>
        <dbReference type="Proteomes" id="UP000078463"/>
    </source>
</evidence>
<dbReference type="AlphaFoldDB" id="A0A191UHS6"/>
<organism evidence="1 2">
    <name type="scientific">Polynucleobacter wuianus</name>
    <dbReference type="NCBI Taxonomy" id="1743168"/>
    <lineage>
        <taxon>Bacteria</taxon>
        <taxon>Pseudomonadati</taxon>
        <taxon>Pseudomonadota</taxon>
        <taxon>Betaproteobacteria</taxon>
        <taxon>Burkholderiales</taxon>
        <taxon>Burkholderiaceae</taxon>
        <taxon>Polynucleobacter</taxon>
    </lineage>
</organism>
<dbReference type="Gene3D" id="3.30.300.20">
    <property type="match status" value="1"/>
</dbReference>
<protein>
    <submittedName>
        <fullName evidence="1">Osmotically inducible protein OsmC</fullName>
    </submittedName>
</protein>
<dbReference type="SUPFAM" id="SSF82784">
    <property type="entry name" value="OsmC-like"/>
    <property type="match status" value="1"/>
</dbReference>
<name>A0A191UHS6_9BURK</name>
<dbReference type="Pfam" id="PF02566">
    <property type="entry name" value="OsmC"/>
    <property type="match status" value="1"/>
</dbReference>
<dbReference type="RefSeq" id="WP_068949442.1">
    <property type="nucleotide sequence ID" value="NZ_CP015922.1"/>
</dbReference>
<dbReference type="EMBL" id="CP015922">
    <property type="protein sequence ID" value="ANJ00446.1"/>
    <property type="molecule type" value="Genomic_DNA"/>
</dbReference>
<dbReference type="PANTHER" id="PTHR39624:SF2">
    <property type="entry name" value="OSMC-LIKE PROTEIN"/>
    <property type="match status" value="1"/>
</dbReference>
<sequence length="129" mass="13986">MRKVVSQFGEGSLQQKLTTGDLQFLADAYTSNGGNGTGPTPHEYLGAALAACTSMTLKMYAGRKSMNLENAIVTVDIERVDDVETFTRDVQLLGNLSAEEKDRLLEIANKCPIHKALAGDIQIKTQLVN</sequence>
<dbReference type="InterPro" id="IPR003718">
    <property type="entry name" value="OsmC/Ohr_fam"/>
</dbReference>
<dbReference type="InterPro" id="IPR036102">
    <property type="entry name" value="OsmC/Ohrsf"/>
</dbReference>
<gene>
    <name evidence="1" type="ORF">A8O14_10385</name>
</gene>
<dbReference type="KEGG" id="pwu:A8O14_10385"/>
<dbReference type="PANTHER" id="PTHR39624">
    <property type="entry name" value="PROTEIN INVOLVED IN RIMO-MEDIATED BETA-METHYLTHIOLATION OF RIBOSOMAL PROTEIN S12 YCAO"/>
    <property type="match status" value="1"/>
</dbReference>
<dbReference type="OrthoDB" id="9789573at2"/>
<dbReference type="STRING" id="1743168.A8O14_10385"/>
<reference evidence="2" key="1">
    <citation type="submission" date="2016-05" db="EMBL/GenBank/DDBJ databases">
        <title>Polynucleobacter sp. QLW-P1FAT50C-4 genome.</title>
        <authorList>
            <person name="Hahn M.W."/>
        </authorList>
    </citation>
    <scope>NUCLEOTIDE SEQUENCE [LARGE SCALE GENOMIC DNA]</scope>
    <source>
        <strain evidence="2">QLW-P1FAT50C-4</strain>
    </source>
</reference>
<proteinExistence type="predicted"/>
<dbReference type="Proteomes" id="UP000078463">
    <property type="component" value="Chromosome"/>
</dbReference>
<accession>A0A191UHS6</accession>
<keyword evidence="2" id="KW-1185">Reference proteome</keyword>